<dbReference type="PROSITE" id="PS00687">
    <property type="entry name" value="ALDEHYDE_DEHYDR_GLU"/>
    <property type="match status" value="1"/>
</dbReference>
<reference evidence="9 10" key="1">
    <citation type="journal article" date="2012" name="Science">
        <title>Ecological populations of bacteria act as socially cohesive units of antibiotic production and resistance.</title>
        <authorList>
            <person name="Cordero O.X."/>
            <person name="Wildschutte H."/>
            <person name="Kirkup B."/>
            <person name="Proehl S."/>
            <person name="Ngo L."/>
            <person name="Hussain F."/>
            <person name="Le Roux F."/>
            <person name="Mincer T."/>
            <person name="Polz M.F."/>
        </authorList>
    </citation>
    <scope>NUCLEOTIDE SEQUENCE [LARGE SCALE GENOMIC DNA]</scope>
    <source>
        <strain evidence="9 10">FF-238</strain>
    </source>
</reference>
<comment type="caution">
    <text evidence="9">The sequence shown here is derived from an EMBL/GenBank/DDBJ whole genome shotgun (WGS) entry which is preliminary data.</text>
</comment>
<evidence type="ECO:0000259" key="8">
    <source>
        <dbReference type="Pfam" id="PF00171"/>
    </source>
</evidence>
<proteinExistence type="inferred from homology"/>
<dbReference type="AlphaFoldDB" id="A0A1E5D580"/>
<dbReference type="InterPro" id="IPR016161">
    <property type="entry name" value="Ald_DH/histidinol_DH"/>
</dbReference>
<dbReference type="Gene3D" id="3.40.309.10">
    <property type="entry name" value="Aldehyde Dehydrogenase, Chain A, domain 2"/>
    <property type="match status" value="1"/>
</dbReference>
<feature type="active site" evidence="5">
    <location>
        <position position="261"/>
    </location>
</feature>
<evidence type="ECO:0000313" key="9">
    <source>
        <dbReference type="EMBL" id="OEE78709.1"/>
    </source>
</evidence>
<dbReference type="PANTHER" id="PTHR43570">
    <property type="entry name" value="ALDEHYDE DEHYDROGENASE"/>
    <property type="match status" value="1"/>
</dbReference>
<keyword evidence="3" id="KW-0520">NAD</keyword>
<dbReference type="EMBL" id="AJYW02000041">
    <property type="protein sequence ID" value="OEE78709.1"/>
    <property type="molecule type" value="Genomic_DNA"/>
</dbReference>
<evidence type="ECO:0000256" key="2">
    <source>
        <dbReference type="ARBA" id="ARBA00023002"/>
    </source>
</evidence>
<dbReference type="PANTHER" id="PTHR43570:SF20">
    <property type="entry name" value="ALDEHYDE DEHYDROGENASE ALDX-RELATED"/>
    <property type="match status" value="1"/>
</dbReference>
<dbReference type="GO" id="GO:0004029">
    <property type="term" value="F:aldehyde dehydrogenase (NAD+) activity"/>
    <property type="evidence" value="ECO:0007669"/>
    <property type="project" value="TreeGrafter"/>
</dbReference>
<feature type="domain" description="Aldehyde dehydrogenase" evidence="8">
    <location>
        <begin position="42"/>
        <end position="449"/>
    </location>
</feature>
<dbReference type="InterPro" id="IPR015590">
    <property type="entry name" value="Aldehyde_DH_dom"/>
</dbReference>
<comment type="similarity">
    <text evidence="1 4 7">Belongs to the aldehyde dehydrogenase family.</text>
</comment>
<evidence type="ECO:0000313" key="10">
    <source>
        <dbReference type="Proteomes" id="UP000094165"/>
    </source>
</evidence>
<gene>
    <name evidence="9" type="ORF">A130_12925</name>
</gene>
<evidence type="ECO:0000256" key="1">
    <source>
        <dbReference type="ARBA" id="ARBA00009986"/>
    </source>
</evidence>
<dbReference type="GO" id="GO:0006081">
    <property type="term" value="P:aldehyde metabolic process"/>
    <property type="evidence" value="ECO:0007669"/>
    <property type="project" value="InterPro"/>
</dbReference>
<feature type="active site" evidence="5 6">
    <location>
        <position position="227"/>
    </location>
</feature>
<evidence type="ECO:0000256" key="6">
    <source>
        <dbReference type="PROSITE-ProRule" id="PRU10007"/>
    </source>
</evidence>
<dbReference type="InterPro" id="IPR016162">
    <property type="entry name" value="Ald_DH_N"/>
</dbReference>
<protein>
    <recommendedName>
        <fullName evidence="4">Aldehyde dehydrogenase</fullName>
    </recommendedName>
</protein>
<dbReference type="Gene3D" id="3.40.605.10">
    <property type="entry name" value="Aldehyde Dehydrogenase, Chain A, domain 1"/>
    <property type="match status" value="1"/>
</dbReference>
<evidence type="ECO:0000256" key="3">
    <source>
        <dbReference type="ARBA" id="ARBA00023027"/>
    </source>
</evidence>
<dbReference type="Proteomes" id="UP000094165">
    <property type="component" value="Unassembled WGS sequence"/>
</dbReference>
<dbReference type="CDD" id="cd07133">
    <property type="entry name" value="ALDH_CALDH_CalB"/>
    <property type="match status" value="1"/>
</dbReference>
<accession>A0A1E5D580</accession>
<dbReference type="SUPFAM" id="SSF53720">
    <property type="entry name" value="ALDH-like"/>
    <property type="match status" value="1"/>
</dbReference>
<evidence type="ECO:0000256" key="4">
    <source>
        <dbReference type="PIRNR" id="PIRNR036492"/>
    </source>
</evidence>
<keyword evidence="2 4" id="KW-0560">Oxidoreductase</keyword>
<dbReference type="InterPro" id="IPR016163">
    <property type="entry name" value="Ald_DH_C"/>
</dbReference>
<dbReference type="InterPro" id="IPR012394">
    <property type="entry name" value="Aldehyde_DH_NAD(P)"/>
</dbReference>
<sequence length="479" mass="53029">MNAQAQIDNVQVSDGSLEVSSLERHFSDLTQAYQGNCYPDKQQRIETLKQLKANVLKSRSALIEALSEDYGFRSSFDSMVCDLMPAIQHINYTIKNLSKWMKPSRRHAGLLLTPSTVSVHYQPLGVVGVIVPWNFPIVLSLAPIVTALAAGNRVMVKLSEFTPSTNQVLRSIFKSFPEQVVLIEGDGAIAAEFSRLPFNHLLFTGSTAVGRLVAKAAAENLTPITLELGGKSPTIIGEDADLKSAVDAIMFGKSSNAGQICVAPDYVFVPDGKQNEFIEIYKQRFLKAFKEKKGRREITNIINQAQFARLNSYLEDAKNRGATITTIESELSEARQMWPHFVTDVDDSMQLMQDEIFGPILPIMTYKNVDECITYINSHQRPLALYLMSSDKELQSRVLNSTHSGGVAINDTILQVAADDAPFGGIGESGIGSYHGIEGFHAFSNAKTVLKTPAWLPRSHWMLTQKKLLSKLIKAMFLR</sequence>
<dbReference type="GO" id="GO:0005737">
    <property type="term" value="C:cytoplasm"/>
    <property type="evidence" value="ECO:0007669"/>
    <property type="project" value="TreeGrafter"/>
</dbReference>
<organism evidence="9 10">
    <name type="scientific">Vibrio genomosp. F6 str. FF-238</name>
    <dbReference type="NCBI Taxonomy" id="1191298"/>
    <lineage>
        <taxon>Bacteria</taxon>
        <taxon>Pseudomonadati</taxon>
        <taxon>Pseudomonadota</taxon>
        <taxon>Gammaproteobacteria</taxon>
        <taxon>Vibrionales</taxon>
        <taxon>Vibrionaceae</taxon>
        <taxon>Vibrio</taxon>
    </lineage>
</organism>
<keyword evidence="10" id="KW-1185">Reference proteome</keyword>
<evidence type="ECO:0000256" key="5">
    <source>
        <dbReference type="PIRSR" id="PIRSR036492-1"/>
    </source>
</evidence>
<name>A0A1E5D580_9VIBR</name>
<dbReference type="Pfam" id="PF00171">
    <property type="entry name" value="Aldedh"/>
    <property type="match status" value="1"/>
</dbReference>
<dbReference type="InterPro" id="IPR029510">
    <property type="entry name" value="Ald_DH_CS_GLU"/>
</dbReference>
<dbReference type="RefSeq" id="WP_017054455.1">
    <property type="nucleotide sequence ID" value="NZ_AJYW02000041.1"/>
</dbReference>
<evidence type="ECO:0000256" key="7">
    <source>
        <dbReference type="RuleBase" id="RU003345"/>
    </source>
</evidence>
<dbReference type="PIRSF" id="PIRSF036492">
    <property type="entry name" value="ALDH"/>
    <property type="match status" value="1"/>
</dbReference>